<gene>
    <name evidence="3" type="ORF">A3770_05p37450</name>
</gene>
<organism evidence="3 4">
    <name type="scientific">Chloropicon primus</name>
    <dbReference type="NCBI Taxonomy" id="1764295"/>
    <lineage>
        <taxon>Eukaryota</taxon>
        <taxon>Viridiplantae</taxon>
        <taxon>Chlorophyta</taxon>
        <taxon>Chloropicophyceae</taxon>
        <taxon>Chloropicales</taxon>
        <taxon>Chloropicaceae</taxon>
        <taxon>Chloropicon</taxon>
    </lineage>
</organism>
<feature type="compositionally biased region" description="Acidic residues" evidence="2">
    <location>
        <begin position="1226"/>
        <end position="1243"/>
    </location>
</feature>
<evidence type="ECO:0008006" key="5">
    <source>
        <dbReference type="Google" id="ProtNLM"/>
    </source>
</evidence>
<feature type="compositionally biased region" description="Basic and acidic residues" evidence="2">
    <location>
        <begin position="600"/>
        <end position="613"/>
    </location>
</feature>
<dbReference type="EMBL" id="CP031038">
    <property type="protein sequence ID" value="QDZ21227.1"/>
    <property type="molecule type" value="Genomic_DNA"/>
</dbReference>
<evidence type="ECO:0000313" key="4">
    <source>
        <dbReference type="Proteomes" id="UP000316726"/>
    </source>
</evidence>
<accession>A0A5B8ML74</accession>
<keyword evidence="1" id="KW-0175">Coiled coil</keyword>
<dbReference type="AlphaFoldDB" id="A0A5B8ML74"/>
<keyword evidence="4" id="KW-1185">Reference proteome</keyword>
<evidence type="ECO:0000256" key="2">
    <source>
        <dbReference type="SAM" id="MobiDB-lite"/>
    </source>
</evidence>
<reference evidence="3 4" key="1">
    <citation type="submission" date="2018-07" db="EMBL/GenBank/DDBJ databases">
        <title>The complete nuclear genome of the prasinophyte Chloropicon primus (CCMP1205).</title>
        <authorList>
            <person name="Pombert J.-F."/>
            <person name="Otis C."/>
            <person name="Turmel M."/>
            <person name="Lemieux C."/>
        </authorList>
    </citation>
    <scope>NUCLEOTIDE SEQUENCE [LARGE SCALE GENOMIC DNA]</scope>
    <source>
        <strain evidence="3 4">CCMP1205</strain>
    </source>
</reference>
<feature type="region of interest" description="Disordered" evidence="2">
    <location>
        <begin position="116"/>
        <end position="196"/>
    </location>
</feature>
<evidence type="ECO:0000313" key="3">
    <source>
        <dbReference type="EMBL" id="QDZ21227.1"/>
    </source>
</evidence>
<dbReference type="OrthoDB" id="289416at2759"/>
<feature type="compositionally biased region" description="Basic and acidic residues" evidence="2">
    <location>
        <begin position="116"/>
        <end position="176"/>
    </location>
</feature>
<name>A0A5B8ML74_9CHLO</name>
<sequence length="1243" mass="141115">MEDDESLERQKEAIMTKVEELEEASGVTKEREMEAKLLAFNESMAHLKEQRLDLLKQRAKLTQEMEKRGFSARVEDAGFASSADLNRKKFTARENLITRLIEDSRSSQKLVDRLKRGESVEEARRHVEQDERREAKRKERLRREKEAQELREAKRRTQEIHDQRERDKEAKAERMRSSKLSATSGKTRRRSSVQVAEEDRVPSYVRELQAQIKALQEVSLGNASKARGEETKQRARVKMDEDVEECDEDLPKPIQRDSEMIQLHKSHMREMLKLQYEMERMQREVELEKMRTEISKLRDEKEHPRIRTASPTRGLVARGLLASGGPQQQEHADHREEADPPPSSNVVRAHAKVLGPPGAFPLSLVKESLEQPAASPLPPAETYTITINMNRMMTTNFMLQGKVRVTAQIYDGVQLQEEALSPGPTEAGTVTGEASSTSYVFPVYSESTATNFFTWRDKLTIPGVQINPASQVVLEIQTILEVQREEDEEKEEGWDKLKKMYSKGSTFNLPQVVCWAMIPLVNQETNQHIEGHQTIPVYHLPKILGSAGKQSAMKGTSLELDVNITKQKVGRGELADLEKRTLSSQSVGGPSDASGSKRRPSSEERRTMSKSRDVSSIPPEAWVRSRRALQSLETFQPGDGFVIRVDAGRFFPENVTATKITVRFLTSEREQVGDNIESIGSLDASAYSPRYRLRCFVNTEYWDDPTVMALLTVETLEKNSEEFCVVGYACLPIFLDPDTEKQPKPDHAGDYTLRSGSYQIPLHNCLPPQEASAHAFSKEMDRNKNDLETTKVALASFDEEAFQEHCPRISCASLLVRILTPEEDDLVMLRGDRLPEYGSMEYDTRQSEPIECEKLMYPFKLKTRSFLSTSELLKKSFFTDDEIQDLEEDDREGGGNMLMEWVRNRLQRPDLKNDVMINYGHSFTYLDKLGFSVAVDGAKNLVKGLPAFAFVSLNPPGAFYENSGRMANAMKVTEDVAFMFRHDPKGKGVCPVWEDGLIRFPFVPYDPYLCVVIEVRYWNAKSSRLTTIGWTALPVFYKGHGSEQHVCTGYYNLPLFMGSPSFSFLESMWSTHFPEVAKTGLEQARLRIAKEAPSVLVRLVDNQREGEMAEPATNIKVKSKLKIPHFVPRKYAGAMQKEARGRKLYEKMKPRKAESYLEWRAEMAERVSQSSGVAYAKETMDAELEEDRMSRVESAPPSPTKTLSRATSRSASRAPSVAGDAADKEGESEEESEYSEEESEEED</sequence>
<proteinExistence type="predicted"/>
<feature type="region of interest" description="Disordered" evidence="2">
    <location>
        <begin position="578"/>
        <end position="617"/>
    </location>
</feature>
<feature type="compositionally biased region" description="Low complexity" evidence="2">
    <location>
        <begin position="1204"/>
        <end position="1216"/>
    </location>
</feature>
<feature type="region of interest" description="Disordered" evidence="2">
    <location>
        <begin position="1182"/>
        <end position="1243"/>
    </location>
</feature>
<feature type="coiled-coil region" evidence="1">
    <location>
        <begin position="4"/>
        <end position="64"/>
    </location>
</feature>
<protein>
    <recommendedName>
        <fullName evidence="5">C2 domain-containing protein</fullName>
    </recommendedName>
</protein>
<evidence type="ECO:0000256" key="1">
    <source>
        <dbReference type="SAM" id="Coils"/>
    </source>
</evidence>
<feature type="coiled-coil region" evidence="1">
    <location>
        <begin position="264"/>
        <end position="300"/>
    </location>
</feature>
<dbReference type="Proteomes" id="UP000316726">
    <property type="component" value="Chromosome 5"/>
</dbReference>
<feature type="region of interest" description="Disordered" evidence="2">
    <location>
        <begin position="324"/>
        <end position="347"/>
    </location>
</feature>